<evidence type="ECO:0000313" key="3">
    <source>
        <dbReference type="Proteomes" id="UP000064967"/>
    </source>
</evidence>
<feature type="domain" description="Phosphodiester glycosidase" evidence="1">
    <location>
        <begin position="89"/>
        <end position="237"/>
    </location>
</feature>
<dbReference type="InterPro" id="IPR018711">
    <property type="entry name" value="NAGPA"/>
</dbReference>
<dbReference type="PANTHER" id="PTHR40446:SF2">
    <property type="entry name" value="N-ACETYLGLUCOSAMINE-1-PHOSPHODIESTER ALPHA-N-ACETYLGLUCOSAMINIDASE"/>
    <property type="match status" value="1"/>
</dbReference>
<organism evidence="2 3">
    <name type="scientific">Labilithrix luteola</name>
    <dbReference type="NCBI Taxonomy" id="1391654"/>
    <lineage>
        <taxon>Bacteria</taxon>
        <taxon>Pseudomonadati</taxon>
        <taxon>Myxococcota</taxon>
        <taxon>Polyangia</taxon>
        <taxon>Polyangiales</taxon>
        <taxon>Labilitrichaceae</taxon>
        <taxon>Labilithrix</taxon>
    </lineage>
</organism>
<dbReference type="PATRIC" id="fig|1391654.3.peg.4860"/>
<accession>A0A0K1PX86</accession>
<dbReference type="EMBL" id="CP012333">
    <property type="protein sequence ID" value="AKU98132.1"/>
    <property type="molecule type" value="Genomic_DNA"/>
</dbReference>
<sequence length="258" mass="27524">MLALAVAGMVTAAIGGVVWRRRNTPSRRLYVPSAAGGAAPETSDAGNELVEDGRTYAVSTFSFALENYDVRIEDAGMSTAFDAILERTGADLVVNAGFFDTAARPLGYAVSEGAVLSKHVKNLSGGVVTIDGDVARLWDAETYEPNEGTHFAIQCRPRLVVDRAPNVRRDDGKRSERTALCLRDGGRTVDVVLVRGGPTEATGPSLYALGRFLAQRGCEDALNLDGGPSTGVAYREGDEVKLVPPRGGVRQVLVFKRR</sequence>
<reference evidence="2 3" key="1">
    <citation type="submission" date="2015-08" db="EMBL/GenBank/DDBJ databases">
        <authorList>
            <person name="Babu N.S."/>
            <person name="Beckwith C.J."/>
            <person name="Beseler K.G."/>
            <person name="Brison A."/>
            <person name="Carone J.V."/>
            <person name="Caskin T.P."/>
            <person name="Diamond M."/>
            <person name="Durham M.E."/>
            <person name="Foxe J.M."/>
            <person name="Go M."/>
            <person name="Henderson B.A."/>
            <person name="Jones I.B."/>
            <person name="McGettigan J.A."/>
            <person name="Micheletti S.J."/>
            <person name="Nasrallah M.E."/>
            <person name="Ortiz D."/>
            <person name="Piller C.R."/>
            <person name="Privatt S.R."/>
            <person name="Schneider S.L."/>
            <person name="Sharp S."/>
            <person name="Smith T.C."/>
            <person name="Stanton J.D."/>
            <person name="Ullery H.E."/>
            <person name="Wilson R.J."/>
            <person name="Serrano M.G."/>
            <person name="Buck G."/>
            <person name="Lee V."/>
            <person name="Wang Y."/>
            <person name="Carvalho R."/>
            <person name="Voegtly L."/>
            <person name="Shi R."/>
            <person name="Duckworth R."/>
            <person name="Johnson A."/>
            <person name="Loviza R."/>
            <person name="Walstead R."/>
            <person name="Shah Z."/>
            <person name="Kiflezghi M."/>
            <person name="Wade K."/>
            <person name="Ball S.L."/>
            <person name="Bradley K.W."/>
            <person name="Asai D.J."/>
            <person name="Bowman C.A."/>
            <person name="Russell D.A."/>
            <person name="Pope W.H."/>
            <person name="Jacobs-Sera D."/>
            <person name="Hendrix R.W."/>
            <person name="Hatfull G.F."/>
        </authorList>
    </citation>
    <scope>NUCLEOTIDE SEQUENCE [LARGE SCALE GENOMIC DNA]</scope>
    <source>
        <strain evidence="2 3">DSM 27648</strain>
    </source>
</reference>
<dbReference type="KEGG" id="llu:AKJ09_04796"/>
<dbReference type="Proteomes" id="UP000064967">
    <property type="component" value="Chromosome"/>
</dbReference>
<dbReference type="STRING" id="1391654.AKJ09_04796"/>
<dbReference type="Pfam" id="PF09992">
    <property type="entry name" value="NAGPA"/>
    <property type="match status" value="1"/>
</dbReference>
<gene>
    <name evidence="2" type="ORF">AKJ09_04796</name>
</gene>
<evidence type="ECO:0000259" key="1">
    <source>
        <dbReference type="Pfam" id="PF09992"/>
    </source>
</evidence>
<evidence type="ECO:0000313" key="2">
    <source>
        <dbReference type="EMBL" id="AKU98132.1"/>
    </source>
</evidence>
<keyword evidence="3" id="KW-1185">Reference proteome</keyword>
<dbReference type="PANTHER" id="PTHR40446">
    <property type="entry name" value="N-ACETYLGLUCOSAMINE-1-PHOSPHODIESTER ALPHA-N-ACETYLGLUCOSAMINIDASE"/>
    <property type="match status" value="1"/>
</dbReference>
<dbReference type="AlphaFoldDB" id="A0A0K1PX86"/>
<name>A0A0K1PX86_9BACT</name>
<proteinExistence type="predicted"/>
<protein>
    <recommendedName>
        <fullName evidence="1">Phosphodiester glycosidase domain-containing protein</fullName>
    </recommendedName>
</protein>